<protein>
    <recommendedName>
        <fullName evidence="1">GH29D-like beta-sandwich domain-containing protein</fullName>
    </recommendedName>
</protein>
<comment type="caution">
    <text evidence="2">The sequence shown here is derived from an EMBL/GenBank/DDBJ whole genome shotgun (WGS) entry which is preliminary data.</text>
</comment>
<feature type="domain" description="GH29D-like beta-sandwich" evidence="1">
    <location>
        <begin position="39"/>
        <end position="96"/>
    </location>
</feature>
<feature type="domain" description="GH29D-like beta-sandwich" evidence="1">
    <location>
        <begin position="190"/>
        <end position="254"/>
    </location>
</feature>
<evidence type="ECO:0000259" key="1">
    <source>
        <dbReference type="Pfam" id="PF13290"/>
    </source>
</evidence>
<dbReference type="Pfam" id="PF13290">
    <property type="entry name" value="CHB_HEX_C_1"/>
    <property type="match status" value="5"/>
</dbReference>
<dbReference type="EMBL" id="VSSQ01006551">
    <property type="protein sequence ID" value="MPM33087.1"/>
    <property type="molecule type" value="Genomic_DNA"/>
</dbReference>
<name>A0A644YXI6_9ZZZZ</name>
<proteinExistence type="predicted"/>
<feature type="domain" description="GH29D-like beta-sandwich" evidence="1">
    <location>
        <begin position="354"/>
        <end position="420"/>
    </location>
</feature>
<sequence length="743" mass="79888">MGLPYREALNVYKNMTSSKTYTIPEVVFPIETPVISMDSSFNVSISCATPNVIVYYTTDGNDPTIWGAEFSTAFPISQNTTVKAIAVREDRLSSAVEEAFLEVPAAAPTFSLDAGTYDSPRTITLISATNGATIYYSLDGMITSAEYREAIPINENTVVTAYAVHPNHSNSSVSSAAYKIQAGKPTFSLKEGSYSGAQTLDLFSATDGSTIYYTTDGLAPTTGSQVFGSSISLNTTTTVRAYAVKENMEPSAVSQSIYTIYLYDPVSAPTFTVSPGTFEGPQTITISTGTEGTTIYYTLDGEEPTRTSSPYSNPITISENTTVKAYAVKEGAPDSATTSGTYFIKPFKPTFTVSSGTYMESKTIGIESETSGTTIYYTLDGSIPTRGGDYYTYTGPFTISTTTTVKALAIKDKMADSDVASAEYVIAGSSGIRAVNPANYSVEIVLPDGWETGTVVTGAGGAVTASVTPIPAEGAVTYTWYLDGEIVKNNLGAIASISSNIEFGRSDDEISLNSGPHILMIEVLIDGMRFSDQRMIIVSSSGTIGTKDTEYKVRDIGPMQGYIFYDKGEYIDGWRYLETAPIGWNNYVNDPSYIFGYDRNGSSQGTELAGTSINLGEGLLNTSKLVQAMRSSADTTYSGTTSTSKYAAKMCADYSGGEYADWFLPSIDELNLMYQNLKCFGLGGFSNDLYWSSSESSKLMSIGDVYGNTIIEAAAYAQNFNDGKIDSHQYRSKGNRVRPVRAF</sequence>
<accession>A0A644YXI6</accession>
<dbReference type="InterPro" id="IPR059177">
    <property type="entry name" value="GH29D-like_dom"/>
</dbReference>
<gene>
    <name evidence="2" type="ORF">SDC9_79654</name>
</gene>
<feature type="domain" description="GH29D-like beta-sandwich" evidence="1">
    <location>
        <begin position="113"/>
        <end position="174"/>
    </location>
</feature>
<dbReference type="AlphaFoldDB" id="A0A644YXI6"/>
<feature type="domain" description="GH29D-like beta-sandwich" evidence="1">
    <location>
        <begin position="274"/>
        <end position="339"/>
    </location>
</feature>
<organism evidence="2">
    <name type="scientific">bioreactor metagenome</name>
    <dbReference type="NCBI Taxonomy" id="1076179"/>
    <lineage>
        <taxon>unclassified sequences</taxon>
        <taxon>metagenomes</taxon>
        <taxon>ecological metagenomes</taxon>
    </lineage>
</organism>
<evidence type="ECO:0000313" key="2">
    <source>
        <dbReference type="EMBL" id="MPM33087.1"/>
    </source>
</evidence>
<reference evidence="2" key="1">
    <citation type="submission" date="2019-08" db="EMBL/GenBank/DDBJ databases">
        <authorList>
            <person name="Kucharzyk K."/>
            <person name="Murdoch R.W."/>
            <person name="Higgins S."/>
            <person name="Loffler F."/>
        </authorList>
    </citation>
    <scope>NUCLEOTIDE SEQUENCE</scope>
</reference>